<dbReference type="Proteomes" id="UP000677228">
    <property type="component" value="Unassembled WGS sequence"/>
</dbReference>
<dbReference type="EMBL" id="CAJOBA010064145">
    <property type="protein sequence ID" value="CAF4350315.1"/>
    <property type="molecule type" value="Genomic_DNA"/>
</dbReference>
<dbReference type="InterPro" id="IPR025110">
    <property type="entry name" value="AMP-bd_C"/>
</dbReference>
<feature type="compositionally biased region" description="Polar residues" evidence="1">
    <location>
        <begin position="223"/>
        <end position="236"/>
    </location>
</feature>
<dbReference type="GO" id="GO:0043041">
    <property type="term" value="P:amino acid activation for nonribosomal peptide biosynthetic process"/>
    <property type="evidence" value="ECO:0007669"/>
    <property type="project" value="TreeGrafter"/>
</dbReference>
<protein>
    <recommendedName>
        <fullName evidence="2">Carrier domain-containing protein</fullName>
    </recommendedName>
</protein>
<dbReference type="PANTHER" id="PTHR45527">
    <property type="entry name" value="NONRIBOSOMAL PEPTIDE SYNTHETASE"/>
    <property type="match status" value="1"/>
</dbReference>
<proteinExistence type="predicted"/>
<evidence type="ECO:0000313" key="5">
    <source>
        <dbReference type="Proteomes" id="UP000682733"/>
    </source>
</evidence>
<dbReference type="InterPro" id="IPR009081">
    <property type="entry name" value="PP-bd_ACP"/>
</dbReference>
<feature type="non-terminal residue" evidence="4">
    <location>
        <position position="236"/>
    </location>
</feature>
<evidence type="ECO:0000259" key="2">
    <source>
        <dbReference type="PROSITE" id="PS50075"/>
    </source>
</evidence>
<reference evidence="4" key="1">
    <citation type="submission" date="2021-02" db="EMBL/GenBank/DDBJ databases">
        <authorList>
            <person name="Nowell W R."/>
        </authorList>
    </citation>
    <scope>NUCLEOTIDE SEQUENCE</scope>
</reference>
<dbReference type="Gene3D" id="3.30.300.30">
    <property type="match status" value="1"/>
</dbReference>
<name>A0A8S2UMC4_9BILA</name>
<feature type="region of interest" description="Disordered" evidence="1">
    <location>
        <begin position="217"/>
        <end position="236"/>
    </location>
</feature>
<dbReference type="SUPFAM" id="SSF56801">
    <property type="entry name" value="Acetyl-CoA synthetase-like"/>
    <property type="match status" value="1"/>
</dbReference>
<dbReference type="GO" id="GO:0044550">
    <property type="term" value="P:secondary metabolite biosynthetic process"/>
    <property type="evidence" value="ECO:0007669"/>
    <property type="project" value="TreeGrafter"/>
</dbReference>
<dbReference type="PANTHER" id="PTHR45527:SF1">
    <property type="entry name" value="FATTY ACID SYNTHASE"/>
    <property type="match status" value="1"/>
</dbReference>
<accession>A0A8S2UMC4</accession>
<evidence type="ECO:0000313" key="4">
    <source>
        <dbReference type="EMBL" id="CAF4350315.1"/>
    </source>
</evidence>
<gene>
    <name evidence="3" type="ORF">OVA965_LOCUS39697</name>
    <name evidence="4" type="ORF">TMI583_LOCUS41040</name>
</gene>
<dbReference type="Pfam" id="PF13193">
    <property type="entry name" value="AMP-binding_C"/>
    <property type="match status" value="1"/>
</dbReference>
<dbReference type="SUPFAM" id="SSF47336">
    <property type="entry name" value="ACP-like"/>
    <property type="match status" value="1"/>
</dbReference>
<dbReference type="Proteomes" id="UP000682733">
    <property type="component" value="Unassembled WGS sequence"/>
</dbReference>
<dbReference type="Pfam" id="PF00550">
    <property type="entry name" value="PP-binding"/>
    <property type="match status" value="1"/>
</dbReference>
<dbReference type="InterPro" id="IPR036736">
    <property type="entry name" value="ACP-like_sf"/>
</dbReference>
<dbReference type="PROSITE" id="PS50075">
    <property type="entry name" value="CARRIER"/>
    <property type="match status" value="1"/>
</dbReference>
<sequence length="236" mass="27388">MNSNNELIYISRTDFQVELRGQRIATAEVENCILNSYPSEIKDCIVIKTVDDRTQEECLVAYLHQLKQQTACAPSNQLKIKDYCRRYLPEYMIPSVFIILDKLPLTETGKTNRRPLPKVDFSSVRTLTVDNHNYVQTETKLEIEVYNLWCKVLNQTRIPMNENFFNVGGSSLLLMRLHGYYQRNYFTEGSQLLTVVQLFEHPTISGHVQLLQSISDERRQQKEGQSTPCIPLNLTH</sequence>
<dbReference type="GO" id="GO:0005737">
    <property type="term" value="C:cytoplasm"/>
    <property type="evidence" value="ECO:0007669"/>
    <property type="project" value="TreeGrafter"/>
</dbReference>
<dbReference type="GO" id="GO:0031177">
    <property type="term" value="F:phosphopantetheine binding"/>
    <property type="evidence" value="ECO:0007669"/>
    <property type="project" value="TreeGrafter"/>
</dbReference>
<organism evidence="4 5">
    <name type="scientific">Didymodactylos carnosus</name>
    <dbReference type="NCBI Taxonomy" id="1234261"/>
    <lineage>
        <taxon>Eukaryota</taxon>
        <taxon>Metazoa</taxon>
        <taxon>Spiralia</taxon>
        <taxon>Gnathifera</taxon>
        <taxon>Rotifera</taxon>
        <taxon>Eurotatoria</taxon>
        <taxon>Bdelloidea</taxon>
        <taxon>Philodinida</taxon>
        <taxon>Philodinidae</taxon>
        <taxon>Didymodactylos</taxon>
    </lineage>
</organism>
<dbReference type="Gene3D" id="1.10.1200.10">
    <property type="entry name" value="ACP-like"/>
    <property type="match status" value="1"/>
</dbReference>
<evidence type="ECO:0000256" key="1">
    <source>
        <dbReference type="SAM" id="MobiDB-lite"/>
    </source>
</evidence>
<comment type="caution">
    <text evidence="4">The sequence shown here is derived from an EMBL/GenBank/DDBJ whole genome shotgun (WGS) entry which is preliminary data.</text>
</comment>
<dbReference type="AlphaFoldDB" id="A0A8S2UMC4"/>
<feature type="domain" description="Carrier" evidence="2">
    <location>
        <begin position="136"/>
        <end position="215"/>
    </location>
</feature>
<dbReference type="EMBL" id="CAJNOK010041570">
    <property type="protein sequence ID" value="CAF1558946.1"/>
    <property type="molecule type" value="Genomic_DNA"/>
</dbReference>
<evidence type="ECO:0000313" key="3">
    <source>
        <dbReference type="EMBL" id="CAF1558946.1"/>
    </source>
</evidence>
<dbReference type="InterPro" id="IPR045851">
    <property type="entry name" value="AMP-bd_C_sf"/>
</dbReference>